<dbReference type="Pfam" id="PF08100">
    <property type="entry name" value="Dimerisation"/>
    <property type="match status" value="1"/>
</dbReference>
<evidence type="ECO:0000256" key="3">
    <source>
        <dbReference type="ARBA" id="ARBA00022691"/>
    </source>
</evidence>
<evidence type="ECO:0000259" key="5">
    <source>
        <dbReference type="Pfam" id="PF00891"/>
    </source>
</evidence>
<reference evidence="7" key="2">
    <citation type="journal article" date="2023" name="IMA Fungus">
        <title>Comparative genomic study of the Penicillium genus elucidates a diverse pangenome and 15 lateral gene transfer events.</title>
        <authorList>
            <person name="Petersen C."/>
            <person name="Sorensen T."/>
            <person name="Nielsen M.R."/>
            <person name="Sondergaard T.E."/>
            <person name="Sorensen J.L."/>
            <person name="Fitzpatrick D.A."/>
            <person name="Frisvad J.C."/>
            <person name="Nielsen K.L."/>
        </authorList>
    </citation>
    <scope>NUCLEOTIDE SEQUENCE</scope>
    <source>
        <strain evidence="7">IBT 23319</strain>
    </source>
</reference>
<dbReference type="PIRSF" id="PIRSF005739">
    <property type="entry name" value="O-mtase"/>
    <property type="match status" value="1"/>
</dbReference>
<dbReference type="SUPFAM" id="SSF53335">
    <property type="entry name" value="S-adenosyl-L-methionine-dependent methyltransferases"/>
    <property type="match status" value="1"/>
</dbReference>
<dbReference type="InterPro" id="IPR016461">
    <property type="entry name" value="COMT-like"/>
</dbReference>
<dbReference type="RefSeq" id="XP_056497300.1">
    <property type="nucleotide sequence ID" value="XM_056647535.1"/>
</dbReference>
<gene>
    <name evidence="7" type="ORF">N7469_008617</name>
</gene>
<evidence type="ECO:0000259" key="6">
    <source>
        <dbReference type="Pfam" id="PF08100"/>
    </source>
</evidence>
<dbReference type="GO" id="GO:0046983">
    <property type="term" value="F:protein dimerization activity"/>
    <property type="evidence" value="ECO:0007669"/>
    <property type="project" value="InterPro"/>
</dbReference>
<dbReference type="InterPro" id="IPR012967">
    <property type="entry name" value="COMT_dimerisation"/>
</dbReference>
<protein>
    <submittedName>
        <fullName evidence="7">O-methyltransferase domain-containing protein</fullName>
    </submittedName>
</protein>
<dbReference type="GO" id="GO:0008171">
    <property type="term" value="F:O-methyltransferase activity"/>
    <property type="evidence" value="ECO:0007669"/>
    <property type="project" value="InterPro"/>
</dbReference>
<evidence type="ECO:0000256" key="2">
    <source>
        <dbReference type="ARBA" id="ARBA00022679"/>
    </source>
</evidence>
<name>A0A9W9TGV8_PENCI</name>
<feature type="active site" description="Proton acceptor" evidence="4">
    <location>
        <position position="293"/>
    </location>
</feature>
<sequence>MDAIIAQIHALAKSADEATRMEIQRALRQVQQEYQGPKEILMDLANSTLITPILRIGIDIGLLRSLASSTGPLTVHQLAETCNASAELLERILRYLASNNVVKEVECNKYQACNLTFVFASDKGEAMVCHGLDFHAPIMRTMPDYFKEMKYQNITSTEYTPFHKAFNTDLNSFDWLVQHPEHFVPFQKVMTSIEGSEWTEGFELLDTEVNKIPSTPAEPSERVFFVDVGGGHGHQSVLLGQKYPNLLGRLVLQDLPSVVKDLKIEGISIQPYNFFERQPVHGAKFYYLRRIMHDWPDQDATKILQNIAAVMSSDSRILIDDAVLPNTGAVWQETMADLALMASCGGVERTTRQWESLADSAGLKVKLIHSYVASTYTAVVVLALK</sequence>
<comment type="caution">
    <text evidence="7">The sequence shown here is derived from an EMBL/GenBank/DDBJ whole genome shotgun (WGS) entry which is preliminary data.</text>
</comment>
<dbReference type="InterPro" id="IPR001077">
    <property type="entry name" value="COMT_C"/>
</dbReference>
<feature type="domain" description="O-methyltransferase dimerisation" evidence="6">
    <location>
        <begin position="42"/>
        <end position="111"/>
    </location>
</feature>
<dbReference type="InterPro" id="IPR029063">
    <property type="entry name" value="SAM-dependent_MTases_sf"/>
</dbReference>
<keyword evidence="2" id="KW-0808">Transferase</keyword>
<evidence type="ECO:0000256" key="1">
    <source>
        <dbReference type="ARBA" id="ARBA00022603"/>
    </source>
</evidence>
<dbReference type="GO" id="GO:0032259">
    <property type="term" value="P:methylation"/>
    <property type="evidence" value="ECO:0007669"/>
    <property type="project" value="UniProtKB-KW"/>
</dbReference>
<keyword evidence="3" id="KW-0949">S-adenosyl-L-methionine</keyword>
<dbReference type="PANTHER" id="PTHR43712:SF1">
    <property type="entry name" value="HYPOTHETICAL O-METHYLTRANSFERASE (EUROFUNG)-RELATED"/>
    <property type="match status" value="1"/>
</dbReference>
<dbReference type="Gene3D" id="3.40.50.150">
    <property type="entry name" value="Vaccinia Virus protein VP39"/>
    <property type="match status" value="1"/>
</dbReference>
<dbReference type="Proteomes" id="UP001147733">
    <property type="component" value="Unassembled WGS sequence"/>
</dbReference>
<evidence type="ECO:0000256" key="4">
    <source>
        <dbReference type="PIRSR" id="PIRSR005739-1"/>
    </source>
</evidence>
<dbReference type="OrthoDB" id="2410195at2759"/>
<dbReference type="Pfam" id="PF00891">
    <property type="entry name" value="Methyltransf_2"/>
    <property type="match status" value="1"/>
</dbReference>
<evidence type="ECO:0000313" key="8">
    <source>
        <dbReference type="Proteomes" id="UP001147733"/>
    </source>
</evidence>
<dbReference type="EMBL" id="JAPQKT010000008">
    <property type="protein sequence ID" value="KAJ5222377.1"/>
    <property type="molecule type" value="Genomic_DNA"/>
</dbReference>
<keyword evidence="1" id="KW-0489">Methyltransferase</keyword>
<dbReference type="InterPro" id="IPR036388">
    <property type="entry name" value="WH-like_DNA-bd_sf"/>
</dbReference>
<keyword evidence="8" id="KW-1185">Reference proteome</keyword>
<proteinExistence type="predicted"/>
<dbReference type="AlphaFoldDB" id="A0A9W9TGV8"/>
<dbReference type="InterPro" id="IPR036390">
    <property type="entry name" value="WH_DNA-bd_sf"/>
</dbReference>
<dbReference type="GO" id="GO:0044550">
    <property type="term" value="P:secondary metabolite biosynthetic process"/>
    <property type="evidence" value="ECO:0007669"/>
    <property type="project" value="UniProtKB-ARBA"/>
</dbReference>
<dbReference type="GeneID" id="81386702"/>
<dbReference type="PANTHER" id="PTHR43712">
    <property type="entry name" value="PUTATIVE (AFU_ORTHOLOGUE AFUA_4G14580)-RELATED"/>
    <property type="match status" value="1"/>
</dbReference>
<accession>A0A9W9TGV8</accession>
<reference evidence="7" key="1">
    <citation type="submission" date="2022-11" db="EMBL/GenBank/DDBJ databases">
        <authorList>
            <person name="Petersen C."/>
        </authorList>
    </citation>
    <scope>NUCLEOTIDE SEQUENCE</scope>
    <source>
        <strain evidence="7">IBT 23319</strain>
    </source>
</reference>
<feature type="domain" description="O-methyltransferase C-terminal" evidence="5">
    <location>
        <begin position="225"/>
        <end position="363"/>
    </location>
</feature>
<organism evidence="7 8">
    <name type="scientific">Penicillium citrinum</name>
    <dbReference type="NCBI Taxonomy" id="5077"/>
    <lineage>
        <taxon>Eukaryota</taxon>
        <taxon>Fungi</taxon>
        <taxon>Dikarya</taxon>
        <taxon>Ascomycota</taxon>
        <taxon>Pezizomycotina</taxon>
        <taxon>Eurotiomycetes</taxon>
        <taxon>Eurotiomycetidae</taxon>
        <taxon>Eurotiales</taxon>
        <taxon>Aspergillaceae</taxon>
        <taxon>Penicillium</taxon>
    </lineage>
</organism>
<evidence type="ECO:0000313" key="7">
    <source>
        <dbReference type="EMBL" id="KAJ5222377.1"/>
    </source>
</evidence>
<dbReference type="SUPFAM" id="SSF46785">
    <property type="entry name" value="Winged helix' DNA-binding domain"/>
    <property type="match status" value="1"/>
</dbReference>
<dbReference type="Gene3D" id="1.10.10.10">
    <property type="entry name" value="Winged helix-like DNA-binding domain superfamily/Winged helix DNA-binding domain"/>
    <property type="match status" value="1"/>
</dbReference>
<dbReference type="PROSITE" id="PS51683">
    <property type="entry name" value="SAM_OMT_II"/>
    <property type="match status" value="1"/>
</dbReference>